<dbReference type="GO" id="GO:0051301">
    <property type="term" value="P:cell division"/>
    <property type="evidence" value="ECO:0007669"/>
    <property type="project" value="UniProtKB-KW"/>
</dbReference>
<dbReference type="CDD" id="cd03785">
    <property type="entry name" value="GT28_MurG"/>
    <property type="match status" value="1"/>
</dbReference>
<dbReference type="GO" id="GO:0005975">
    <property type="term" value="P:carbohydrate metabolic process"/>
    <property type="evidence" value="ECO:0007669"/>
    <property type="project" value="InterPro"/>
</dbReference>
<gene>
    <name evidence="12" type="ORF">UFOPK2166_00185</name>
</gene>
<dbReference type="GO" id="GO:0008360">
    <property type="term" value="P:regulation of cell shape"/>
    <property type="evidence" value="ECO:0007669"/>
    <property type="project" value="UniProtKB-KW"/>
</dbReference>
<organism evidence="12">
    <name type="scientific">freshwater metagenome</name>
    <dbReference type="NCBI Taxonomy" id="449393"/>
    <lineage>
        <taxon>unclassified sequences</taxon>
        <taxon>metagenomes</taxon>
        <taxon>ecological metagenomes</taxon>
    </lineage>
</organism>
<keyword evidence="8" id="KW-0131">Cell cycle</keyword>
<feature type="domain" description="Glycosyl transferase family 28 C-terminal" evidence="11">
    <location>
        <begin position="200"/>
        <end position="352"/>
    </location>
</feature>
<dbReference type="GO" id="GO:0050511">
    <property type="term" value="F:undecaprenyldiphospho-muramoylpentapeptide beta-N-acetylglucosaminyltransferase activity"/>
    <property type="evidence" value="ECO:0007669"/>
    <property type="project" value="InterPro"/>
</dbReference>
<evidence type="ECO:0000256" key="9">
    <source>
        <dbReference type="ARBA" id="ARBA00023316"/>
    </source>
</evidence>
<evidence type="ECO:0000256" key="7">
    <source>
        <dbReference type="ARBA" id="ARBA00023136"/>
    </source>
</evidence>
<dbReference type="GO" id="GO:0071555">
    <property type="term" value="P:cell wall organization"/>
    <property type="evidence" value="ECO:0007669"/>
    <property type="project" value="UniProtKB-KW"/>
</dbReference>
<evidence type="ECO:0000313" key="12">
    <source>
        <dbReference type="EMBL" id="CAB4640785.1"/>
    </source>
</evidence>
<dbReference type="PANTHER" id="PTHR21015:SF22">
    <property type="entry name" value="GLYCOSYLTRANSFERASE"/>
    <property type="match status" value="1"/>
</dbReference>
<sequence>MSVPPNSVFAVITGGGTSGHVVPALAIAELLAEAGHPFDSIHYVGSSRGIETSLLPPTGIASTFLRVDGLQRSVKLRAVFRNLRAPFVLAAARFAAKRLLKVLNPRVVISVGGYASVPACSAARSLGIPVVVVSYDRRPGLASRMQSRYCAVSAVAYLPSTLRSAQLAGAPVRASIRKCVRHEERETALANLGFRSTDRVVLAMGGSLGSQAVNHFVEAFARHYEHDNEVAVLHIAGARNMSATASPERIHRADGSLRYQRIAYSEDMAGAYSAAAVVVCRAGASTIAEIATVGVAAVIIPWKDAAENHQLTNAQWLTDAGAAVLLEESSLHEATFIEVVGALISNRSAISQFEEKSFALGDVHRNCRIATIIESVA</sequence>
<reference evidence="12" key="1">
    <citation type="submission" date="2020-05" db="EMBL/GenBank/DDBJ databases">
        <authorList>
            <person name="Chiriac C."/>
            <person name="Salcher M."/>
            <person name="Ghai R."/>
            <person name="Kavagutti S V."/>
        </authorList>
    </citation>
    <scope>NUCLEOTIDE SEQUENCE</scope>
</reference>
<evidence type="ECO:0000256" key="3">
    <source>
        <dbReference type="ARBA" id="ARBA00022676"/>
    </source>
</evidence>
<evidence type="ECO:0000256" key="5">
    <source>
        <dbReference type="ARBA" id="ARBA00022960"/>
    </source>
</evidence>
<evidence type="ECO:0000256" key="4">
    <source>
        <dbReference type="ARBA" id="ARBA00022679"/>
    </source>
</evidence>
<dbReference type="Pfam" id="PF03033">
    <property type="entry name" value="Glyco_transf_28"/>
    <property type="match status" value="1"/>
</dbReference>
<dbReference type="AlphaFoldDB" id="A0A6J6JWW5"/>
<proteinExistence type="inferred from homology"/>
<evidence type="ECO:0000256" key="2">
    <source>
        <dbReference type="ARBA" id="ARBA00022618"/>
    </source>
</evidence>
<evidence type="ECO:0000259" key="11">
    <source>
        <dbReference type="Pfam" id="PF04101"/>
    </source>
</evidence>
<dbReference type="EMBL" id="CAEZWB010000012">
    <property type="protein sequence ID" value="CAB4640785.1"/>
    <property type="molecule type" value="Genomic_DNA"/>
</dbReference>
<accession>A0A6J6JWW5</accession>
<keyword evidence="4" id="KW-0808">Transferase</keyword>
<dbReference type="InterPro" id="IPR007235">
    <property type="entry name" value="Glyco_trans_28_C"/>
</dbReference>
<evidence type="ECO:0000256" key="1">
    <source>
        <dbReference type="ARBA" id="ARBA00022475"/>
    </source>
</evidence>
<keyword evidence="5" id="KW-0133">Cell shape</keyword>
<evidence type="ECO:0000259" key="10">
    <source>
        <dbReference type="Pfam" id="PF03033"/>
    </source>
</evidence>
<feature type="domain" description="Glycosyltransferase family 28 N-terminal" evidence="10">
    <location>
        <begin position="11"/>
        <end position="151"/>
    </location>
</feature>
<keyword evidence="2" id="KW-0132">Cell division</keyword>
<evidence type="ECO:0000256" key="6">
    <source>
        <dbReference type="ARBA" id="ARBA00022984"/>
    </source>
</evidence>
<keyword evidence="6" id="KW-0573">Peptidoglycan synthesis</keyword>
<keyword evidence="7" id="KW-0472">Membrane</keyword>
<protein>
    <submittedName>
        <fullName evidence="12">Unannotated protein</fullName>
    </submittedName>
</protein>
<dbReference type="SUPFAM" id="SSF53756">
    <property type="entry name" value="UDP-Glycosyltransferase/glycogen phosphorylase"/>
    <property type="match status" value="1"/>
</dbReference>
<dbReference type="InterPro" id="IPR004276">
    <property type="entry name" value="GlycoTrans_28_N"/>
</dbReference>
<keyword evidence="1" id="KW-1003">Cell membrane</keyword>
<dbReference type="PANTHER" id="PTHR21015">
    <property type="entry name" value="UDP-N-ACETYLGLUCOSAMINE--N-ACETYLMURAMYL-(PENTAPEPTIDE) PYROPHOSPHORYL-UNDECAPRENOL N-ACETYLGLUCOSAMINE TRANSFERASE 1"/>
    <property type="match status" value="1"/>
</dbReference>
<name>A0A6J6JWW5_9ZZZZ</name>
<keyword evidence="3" id="KW-0328">Glycosyltransferase</keyword>
<dbReference type="InterPro" id="IPR006009">
    <property type="entry name" value="GlcNAc_MurG"/>
</dbReference>
<dbReference type="GO" id="GO:0009252">
    <property type="term" value="P:peptidoglycan biosynthetic process"/>
    <property type="evidence" value="ECO:0007669"/>
    <property type="project" value="UniProtKB-KW"/>
</dbReference>
<dbReference type="HAMAP" id="MF_00033">
    <property type="entry name" value="MurG"/>
    <property type="match status" value="1"/>
</dbReference>
<keyword evidence="9" id="KW-0961">Cell wall biogenesis/degradation</keyword>
<dbReference type="Pfam" id="PF04101">
    <property type="entry name" value="Glyco_tran_28_C"/>
    <property type="match status" value="1"/>
</dbReference>
<dbReference type="Gene3D" id="3.40.50.2000">
    <property type="entry name" value="Glycogen Phosphorylase B"/>
    <property type="match status" value="2"/>
</dbReference>
<evidence type="ECO:0000256" key="8">
    <source>
        <dbReference type="ARBA" id="ARBA00023306"/>
    </source>
</evidence>